<proteinExistence type="predicted"/>
<protein>
    <submittedName>
        <fullName evidence="1">Uncharacterized protein</fullName>
    </submittedName>
</protein>
<evidence type="ECO:0000313" key="2">
    <source>
        <dbReference type="Proteomes" id="UP000106699"/>
    </source>
</evidence>
<accession>Q677R6</accession>
<dbReference type="RefSeq" id="YP_073702.1">
    <property type="nucleotide sequence ID" value="NC_005902.1"/>
</dbReference>
<reference evidence="1 2" key="1">
    <citation type="journal article" date="2004" name="J. Virol.">
        <title>Complete genome sequence of lymphocystis disease virus isolated from China.</title>
        <authorList>
            <person name="Zhang Q.Y."/>
            <person name="Xiao F."/>
            <person name="Xie J."/>
            <person name="Li Z.Q."/>
            <person name="Gui J.F."/>
        </authorList>
    </citation>
    <scope>NUCLEOTIDE SEQUENCE [LARGE SCALE GENOMIC DNA]</scope>
</reference>
<keyword evidence="2" id="KW-1185">Reference proteome</keyword>
<sequence length="49" mass="5569">MLKDEYPLTPLHADNTLVSLVTYLEFGELNPKELSMMLCIINDNVMLKG</sequence>
<dbReference type="GeneID" id="2979010"/>
<evidence type="ECO:0000313" key="1">
    <source>
        <dbReference type="EMBL" id="AAU11041.1"/>
    </source>
</evidence>
<name>Q677R6_9VIRU</name>
<dbReference type="Proteomes" id="UP000106699">
    <property type="component" value="Segment"/>
</dbReference>
<dbReference type="KEGG" id="vg:2979010"/>
<organism evidence="1 2">
    <name type="scientific">lymphocystis disease virus-China</name>
    <dbReference type="NCBI Taxonomy" id="256729"/>
    <lineage>
        <taxon>Viruses</taxon>
        <taxon>Varidnaviria</taxon>
        <taxon>Bamfordvirae</taxon>
        <taxon>Nucleocytoviricota</taxon>
        <taxon>Megaviricetes</taxon>
        <taxon>Pimascovirales</taxon>
        <taxon>Pimascovirales incertae sedis</taxon>
        <taxon>Iridoviridae</taxon>
        <taxon>Alphairidovirinae</taxon>
        <taxon>Lymphocystivirus</taxon>
        <taxon>Lymphocystivirus paralichthys1</taxon>
        <taxon>Lymphocystis disease virus 2</taxon>
    </lineage>
</organism>
<dbReference type="EMBL" id="AY380826">
    <property type="protein sequence ID" value="AAU11041.1"/>
    <property type="molecule type" value="Genomic_DNA"/>
</dbReference>